<keyword evidence="1" id="KW-0614">Plasmid</keyword>
<reference evidence="1 2" key="1">
    <citation type="submission" date="2018-09" db="EMBL/GenBank/DDBJ databases">
        <title>Whole genome based analysis of evolution and adaptive divergence in Indian and Brazilian strains of Azospirillum brasilense.</title>
        <authorList>
            <person name="Singh C."/>
            <person name="Tripathi A.K."/>
        </authorList>
    </citation>
    <scope>NUCLEOTIDE SEQUENCE [LARGE SCALE GENOMIC DNA]</scope>
    <source>
        <strain evidence="1 2">MTCC4035</strain>
        <plasmid evidence="1 2">p5</plasmid>
    </source>
</reference>
<proteinExistence type="predicted"/>
<protein>
    <submittedName>
        <fullName evidence="1">Uncharacterized protein</fullName>
    </submittedName>
</protein>
<accession>A0A4D8Q062</accession>
<geneLocation type="plasmid" evidence="1 2">
    <name>p5</name>
</geneLocation>
<gene>
    <name evidence="1" type="ORF">D3093_33930</name>
</gene>
<organism evidence="1 2">
    <name type="scientific">Azospirillum argentinense</name>
    <dbReference type="NCBI Taxonomy" id="2970906"/>
    <lineage>
        <taxon>Bacteria</taxon>
        <taxon>Pseudomonadati</taxon>
        <taxon>Pseudomonadota</taxon>
        <taxon>Alphaproteobacteria</taxon>
        <taxon>Rhodospirillales</taxon>
        <taxon>Azospirillaceae</taxon>
        <taxon>Azospirillum</taxon>
    </lineage>
</organism>
<sequence>MLTTGSAGARVTNGRRSAQRLVTALQLARADGADRMLEHLTTATAPIGAILDPGGAIRVLQNRPAGGQQIRHHLLQPSAPAGPGAFVLIGRLVEISAWQSNPGAISRTAVGSFGSGAGPAASDEAHFCDVTEKNATADADVALVELASLAGPLGSALVWI</sequence>
<dbReference type="KEGG" id="aare:D3093_33930"/>
<dbReference type="EMBL" id="CP032326">
    <property type="protein sequence ID" value="QCO00240.1"/>
    <property type="molecule type" value="Genomic_DNA"/>
</dbReference>
<dbReference type="AlphaFoldDB" id="A0A4D8Q062"/>
<dbReference type="Proteomes" id="UP000298595">
    <property type="component" value="Plasmid p5"/>
</dbReference>
<evidence type="ECO:0000313" key="2">
    <source>
        <dbReference type="Proteomes" id="UP000298595"/>
    </source>
</evidence>
<name>A0A4D8Q062_9PROT</name>
<evidence type="ECO:0000313" key="1">
    <source>
        <dbReference type="EMBL" id="QCO00240.1"/>
    </source>
</evidence>